<dbReference type="AlphaFoldDB" id="A0A6J8C7X3"/>
<proteinExistence type="predicted"/>
<evidence type="ECO:0000313" key="2">
    <source>
        <dbReference type="Proteomes" id="UP000507470"/>
    </source>
</evidence>
<dbReference type="EMBL" id="CACVKT020004781">
    <property type="protein sequence ID" value="CAC5391551.1"/>
    <property type="molecule type" value="Genomic_DNA"/>
</dbReference>
<sequence>MMIVLFSKGINNSLKFYTRCYATLTEPPRPYPIWLFCSPNECATGLNLQGPILYGFSVHQTNVLHDSTSKALSYMAFLFTKRMCYTTQPPRHYPIRPFCSPNECATRLNLQGPTSPNECPIPIRPFLYGFLFTKRMCYTTQPPRHYPIWLFCSPNECATRLNLQGPILYGFSVHQTNVLHDSTSKALSYKTFLFTKGCTNKRFRKTIDNYNLSYSSKQNLR</sequence>
<reference evidence="1 2" key="1">
    <citation type="submission" date="2020-06" db="EMBL/GenBank/DDBJ databases">
        <authorList>
            <person name="Li R."/>
            <person name="Bekaert M."/>
        </authorList>
    </citation>
    <scope>NUCLEOTIDE SEQUENCE [LARGE SCALE GENOMIC DNA]</scope>
    <source>
        <strain evidence="2">wild</strain>
    </source>
</reference>
<keyword evidence="2" id="KW-1185">Reference proteome</keyword>
<dbReference type="Proteomes" id="UP000507470">
    <property type="component" value="Unassembled WGS sequence"/>
</dbReference>
<organism evidence="1 2">
    <name type="scientific">Mytilus coruscus</name>
    <name type="common">Sea mussel</name>
    <dbReference type="NCBI Taxonomy" id="42192"/>
    <lineage>
        <taxon>Eukaryota</taxon>
        <taxon>Metazoa</taxon>
        <taxon>Spiralia</taxon>
        <taxon>Lophotrochozoa</taxon>
        <taxon>Mollusca</taxon>
        <taxon>Bivalvia</taxon>
        <taxon>Autobranchia</taxon>
        <taxon>Pteriomorphia</taxon>
        <taxon>Mytilida</taxon>
        <taxon>Mytiloidea</taxon>
        <taxon>Mytilidae</taxon>
        <taxon>Mytilinae</taxon>
        <taxon>Mytilus</taxon>
    </lineage>
</organism>
<name>A0A6J8C7X3_MYTCO</name>
<accession>A0A6J8C7X3</accession>
<gene>
    <name evidence="1" type="ORF">MCOR_26560</name>
</gene>
<protein>
    <submittedName>
        <fullName evidence="1">Uncharacterized protein</fullName>
    </submittedName>
</protein>
<evidence type="ECO:0000313" key="1">
    <source>
        <dbReference type="EMBL" id="CAC5391551.1"/>
    </source>
</evidence>